<evidence type="ECO:0000259" key="6">
    <source>
        <dbReference type="PROSITE" id="PS51635"/>
    </source>
</evidence>
<feature type="active site" description="Nucleophile" evidence="4">
    <location>
        <position position="37"/>
    </location>
</feature>
<reference evidence="7 8" key="1">
    <citation type="submission" date="2020-06" db="EMBL/GenBank/DDBJ databases">
        <title>Characterization of fructooligosaccharide metabolism and fructooligosaccharide-degrading enzymes in human commensal butyrate producers.</title>
        <authorList>
            <person name="Tanno H."/>
            <person name="Fujii T."/>
            <person name="Hirano K."/>
            <person name="Maeno S."/>
            <person name="Tonozuka T."/>
            <person name="Sakamoto M."/>
            <person name="Ohkuma M."/>
            <person name="Tochio T."/>
            <person name="Endo A."/>
        </authorList>
    </citation>
    <scope>NUCLEOTIDE SEQUENCE [LARGE SCALE GENOMIC DNA]</scope>
    <source>
        <strain evidence="7 8">JCM 31056</strain>
    </source>
</reference>
<keyword evidence="2 4" id="KW-0442">Lipid degradation</keyword>
<keyword evidence="1 4" id="KW-0378">Hydrolase</keyword>
<dbReference type="InterPro" id="IPR037483">
    <property type="entry name" value="YjjU-like"/>
</dbReference>
<dbReference type="Pfam" id="PF19890">
    <property type="entry name" value="DUF6363"/>
    <property type="match status" value="1"/>
</dbReference>
<dbReference type="PANTHER" id="PTHR14226:SF25">
    <property type="entry name" value="PHOSPHOESTERASE"/>
    <property type="match status" value="1"/>
</dbReference>
<dbReference type="InterPro" id="IPR045943">
    <property type="entry name" value="DUF6363"/>
</dbReference>
<dbReference type="RefSeq" id="WP_118564566.1">
    <property type="nucleotide sequence ID" value="NZ_BLYJ01000034.1"/>
</dbReference>
<keyword evidence="3 4" id="KW-0443">Lipid metabolism</keyword>
<keyword evidence="5" id="KW-0812">Transmembrane</keyword>
<dbReference type="SUPFAM" id="SSF52151">
    <property type="entry name" value="FabD/lysophospholipase-like"/>
    <property type="match status" value="1"/>
</dbReference>
<comment type="caution">
    <text evidence="4">Lacks conserved residue(s) required for the propagation of feature annotation.</text>
</comment>
<dbReference type="PROSITE" id="PS51635">
    <property type="entry name" value="PNPLA"/>
    <property type="match status" value="1"/>
</dbReference>
<protein>
    <submittedName>
        <fullName evidence="7">Patatin family protein</fullName>
    </submittedName>
</protein>
<dbReference type="InterPro" id="IPR050301">
    <property type="entry name" value="NTE"/>
</dbReference>
<comment type="caution">
    <text evidence="7">The sequence shown here is derived from an EMBL/GenBank/DDBJ whole genome shotgun (WGS) entry which is preliminary data.</text>
</comment>
<evidence type="ECO:0000256" key="4">
    <source>
        <dbReference type="PROSITE-ProRule" id="PRU01161"/>
    </source>
</evidence>
<dbReference type="InterPro" id="IPR016035">
    <property type="entry name" value="Acyl_Trfase/lysoPLipase"/>
</dbReference>
<name>A0ABQ1E2A5_9FIRM</name>
<feature type="active site" description="Proton acceptor" evidence="4">
    <location>
        <position position="157"/>
    </location>
</feature>
<organism evidence="7 8">
    <name type="scientific">Butyricicoccus faecihominis</name>
    <dbReference type="NCBI Taxonomy" id="1712515"/>
    <lineage>
        <taxon>Bacteria</taxon>
        <taxon>Bacillati</taxon>
        <taxon>Bacillota</taxon>
        <taxon>Clostridia</taxon>
        <taxon>Eubacteriales</taxon>
        <taxon>Butyricicoccaceae</taxon>
        <taxon>Butyricicoccus</taxon>
    </lineage>
</organism>
<proteinExistence type="predicted"/>
<sequence length="280" mass="32298">MPGLVLEGGTFRPVFSCGVMDALLDNGIMFDYVIGVSAGITYAASYLSRQRERNINILRQYRGDKRYFGARNLLHDHSIFGTDFVFDTIPNQLMPFDWDTFHKYQGKYLVGVTNAKTGKAEYLNGMRMDRPCTMLRATCAIPIYFPPVQMDGETYYDGGLADPIPILRSLHDGNERNLIVLTQPESYRKTLTRGVELTAKWLKRKYPAMPKVLLERAKHYNETVCFCHRLAENKPQDTVLLQPEKSLNSFEKDVKKLEWGYEMGYNMTCARMEQIKNLFR</sequence>
<dbReference type="Proteomes" id="UP000620147">
    <property type="component" value="Unassembled WGS sequence"/>
</dbReference>
<feature type="short sequence motif" description="DGA/G" evidence="4">
    <location>
        <begin position="157"/>
        <end position="159"/>
    </location>
</feature>
<dbReference type="Gene3D" id="3.40.1090.10">
    <property type="entry name" value="Cytosolic phospholipase A2 catalytic domain"/>
    <property type="match status" value="2"/>
</dbReference>
<dbReference type="Pfam" id="PF01734">
    <property type="entry name" value="Patatin"/>
    <property type="match status" value="1"/>
</dbReference>
<dbReference type="EMBL" id="BLYJ01000034">
    <property type="protein sequence ID" value="GFO89100.1"/>
    <property type="molecule type" value="Genomic_DNA"/>
</dbReference>
<dbReference type="PANTHER" id="PTHR14226">
    <property type="entry name" value="NEUROPATHY TARGET ESTERASE/SWISS CHEESE D.MELANOGASTER"/>
    <property type="match status" value="1"/>
</dbReference>
<evidence type="ECO:0000256" key="3">
    <source>
        <dbReference type="ARBA" id="ARBA00023098"/>
    </source>
</evidence>
<feature type="transmembrane region" description="Helical" evidence="5">
    <location>
        <begin position="28"/>
        <end position="47"/>
    </location>
</feature>
<evidence type="ECO:0000256" key="2">
    <source>
        <dbReference type="ARBA" id="ARBA00022963"/>
    </source>
</evidence>
<feature type="domain" description="PNPLA" evidence="6">
    <location>
        <begin position="4"/>
        <end position="170"/>
    </location>
</feature>
<accession>A0ABQ1E2A5</accession>
<keyword evidence="8" id="KW-1185">Reference proteome</keyword>
<evidence type="ECO:0000256" key="5">
    <source>
        <dbReference type="SAM" id="Phobius"/>
    </source>
</evidence>
<gene>
    <name evidence="7" type="ORF">BUFA31_22640</name>
</gene>
<feature type="short sequence motif" description="GXSXG" evidence="4">
    <location>
        <begin position="35"/>
        <end position="39"/>
    </location>
</feature>
<evidence type="ECO:0000313" key="7">
    <source>
        <dbReference type="EMBL" id="GFO89100.1"/>
    </source>
</evidence>
<keyword evidence="5" id="KW-0472">Membrane</keyword>
<dbReference type="InterPro" id="IPR002641">
    <property type="entry name" value="PNPLA_dom"/>
</dbReference>
<evidence type="ECO:0000313" key="8">
    <source>
        <dbReference type="Proteomes" id="UP000620147"/>
    </source>
</evidence>
<evidence type="ECO:0000256" key="1">
    <source>
        <dbReference type="ARBA" id="ARBA00022801"/>
    </source>
</evidence>
<dbReference type="CDD" id="cd07208">
    <property type="entry name" value="Pat_hypo_Ecoli_yjju_like"/>
    <property type="match status" value="1"/>
</dbReference>
<keyword evidence="5" id="KW-1133">Transmembrane helix</keyword>